<protein>
    <submittedName>
        <fullName evidence="1">ABC transporter substrate-binding protein</fullName>
    </submittedName>
</protein>
<evidence type="ECO:0000313" key="2">
    <source>
        <dbReference type="Proteomes" id="UP000616151"/>
    </source>
</evidence>
<comment type="caution">
    <text evidence="1">The sequence shown here is derived from an EMBL/GenBank/DDBJ whole genome shotgun (WGS) entry which is preliminary data.</text>
</comment>
<name>A0ACC5R5J3_9HYPH</name>
<accession>A0ACC5R5J3</accession>
<gene>
    <name evidence="1" type="ORF">JHL16_16285</name>
</gene>
<organism evidence="1 2">
    <name type="scientific">Taklimakanibacter albus</name>
    <dbReference type="NCBI Taxonomy" id="2800327"/>
    <lineage>
        <taxon>Bacteria</taxon>
        <taxon>Pseudomonadati</taxon>
        <taxon>Pseudomonadota</taxon>
        <taxon>Alphaproteobacteria</taxon>
        <taxon>Hyphomicrobiales</taxon>
        <taxon>Aestuariivirgaceae</taxon>
        <taxon>Taklimakanibacter</taxon>
    </lineage>
</organism>
<reference evidence="1" key="1">
    <citation type="submission" date="2021-01" db="EMBL/GenBank/DDBJ databases">
        <authorList>
            <person name="Sun Q."/>
        </authorList>
    </citation>
    <scope>NUCLEOTIDE SEQUENCE</scope>
    <source>
        <strain evidence="1">YIM B02566</strain>
    </source>
</reference>
<evidence type="ECO:0000313" key="1">
    <source>
        <dbReference type="EMBL" id="MBK1867916.1"/>
    </source>
</evidence>
<dbReference type="Proteomes" id="UP000616151">
    <property type="component" value="Unassembled WGS sequence"/>
</dbReference>
<sequence>MTNQTRTGVSRRTLLAGAAVLGGSALFPIEQVKAAGGIKTLRIASGEADGVKGTLDPAYGTNDPDAARAGLVFEGLVKLDEAFAVQPSLATAWKPNDDGSVWTFNLRPGVKFHDGSPFTATDVIFSFRRLFDPKTPSPSAAWLAPIDPENIKAVDDLTVEFKLREPVVEFPELIYSHKVVKAGQTNEQVRTAGIGTGAFKVERFVPGEEPSTYVRHDQYWQPGKPGVDRVELRSIPEEAARIAALVSGQVDLFWDLPLRGLTRLEQDKNIVLQTAKTSFWLGLAAWTDTKPFDDPRVRLALKLAANRDQLLKAVLGGHGSVANDQPVAPWIKFGLPDEPRKQDIEQAKKLLAEAGYPDGIDVELYTSASGSGLVELATAYKAQAEAAGIRISINQAPAEDYWSNIWLKKPFIVTAWSGKGADAALARPFLSDAEWNETHWHNDAFDKLILEARRTIDEKKRGELYQKAQELVRDDGGALILLFADAIGATRANVRGWKLHPQKLSQSYVDVTIVD</sequence>
<keyword evidence="2" id="KW-1185">Reference proteome</keyword>
<dbReference type="EMBL" id="JAENHL010000007">
    <property type="protein sequence ID" value="MBK1867916.1"/>
    <property type="molecule type" value="Genomic_DNA"/>
</dbReference>
<proteinExistence type="predicted"/>